<dbReference type="SUPFAM" id="SSF51445">
    <property type="entry name" value="(Trans)glycosidases"/>
    <property type="match status" value="1"/>
</dbReference>
<dbReference type="Gene3D" id="3.20.20.80">
    <property type="entry name" value="Glycosidases"/>
    <property type="match status" value="1"/>
</dbReference>
<dbReference type="InterPro" id="IPR017853">
    <property type="entry name" value="GH"/>
</dbReference>
<dbReference type="Pfam" id="PF14200">
    <property type="entry name" value="RicinB_lectin_2"/>
    <property type="match status" value="2"/>
</dbReference>
<dbReference type="RefSeq" id="WP_345695519.1">
    <property type="nucleotide sequence ID" value="NZ_BAABIS010000001.1"/>
</dbReference>
<dbReference type="Gene3D" id="2.60.40.1180">
    <property type="entry name" value="Golgi alpha-mannosidase II"/>
    <property type="match status" value="1"/>
</dbReference>
<feature type="chain" id="PRO_5046421066" evidence="1">
    <location>
        <begin position="31"/>
        <end position="802"/>
    </location>
</feature>
<dbReference type="SMART" id="SM00458">
    <property type="entry name" value="RICIN"/>
    <property type="match status" value="2"/>
</dbReference>
<evidence type="ECO:0000313" key="3">
    <source>
        <dbReference type="EMBL" id="GAA4836935.1"/>
    </source>
</evidence>
<dbReference type="InterPro" id="IPR039514">
    <property type="entry name" value="6GAL-like"/>
</dbReference>
<dbReference type="InterPro" id="IPR035992">
    <property type="entry name" value="Ricin_B-like_lectins"/>
</dbReference>
<feature type="signal peptide" evidence="1">
    <location>
        <begin position="1"/>
        <end position="30"/>
    </location>
</feature>
<gene>
    <name evidence="3" type="ORF">GCM10023235_09860</name>
</gene>
<protein>
    <submittedName>
        <fullName evidence="3">RICIN domain-containing protein</fullName>
    </submittedName>
</protein>
<dbReference type="Gene3D" id="2.80.10.50">
    <property type="match status" value="3"/>
</dbReference>
<feature type="domain" description="Ricin B lectin" evidence="2">
    <location>
        <begin position="526"/>
        <end position="660"/>
    </location>
</feature>
<accession>A0ABP9DCT1</accession>
<keyword evidence="1" id="KW-0732">Signal</keyword>
<keyword evidence="4" id="KW-1185">Reference proteome</keyword>
<evidence type="ECO:0000256" key="1">
    <source>
        <dbReference type="SAM" id="SignalP"/>
    </source>
</evidence>
<dbReference type="Proteomes" id="UP001501752">
    <property type="component" value="Unassembled WGS sequence"/>
</dbReference>
<feature type="domain" description="Ricin B lectin" evidence="2">
    <location>
        <begin position="666"/>
        <end position="802"/>
    </location>
</feature>
<dbReference type="PANTHER" id="PTHR42767:SF1">
    <property type="entry name" value="ENDO-BETA-1,6-GALACTANASE-LIKE DOMAIN-CONTAINING PROTEIN"/>
    <property type="match status" value="1"/>
</dbReference>
<dbReference type="Pfam" id="PF14587">
    <property type="entry name" value="Glyco_hydr_30_2"/>
    <property type="match status" value="1"/>
</dbReference>
<proteinExistence type="predicted"/>
<dbReference type="PANTHER" id="PTHR42767">
    <property type="entry name" value="ENDO-BETA-1,6-GALACTANASE"/>
    <property type="match status" value="1"/>
</dbReference>
<dbReference type="InterPro" id="IPR039743">
    <property type="entry name" value="6GAL/EXGAL"/>
</dbReference>
<reference evidence="4" key="1">
    <citation type="journal article" date="2019" name="Int. J. Syst. Evol. Microbiol.">
        <title>The Global Catalogue of Microorganisms (GCM) 10K type strain sequencing project: providing services to taxonomists for standard genome sequencing and annotation.</title>
        <authorList>
            <consortium name="The Broad Institute Genomics Platform"/>
            <consortium name="The Broad Institute Genome Sequencing Center for Infectious Disease"/>
            <person name="Wu L."/>
            <person name="Ma J."/>
        </authorList>
    </citation>
    <scope>NUCLEOTIDE SEQUENCE [LARGE SCALE GENOMIC DNA]</scope>
    <source>
        <strain evidence="4">JCM 13006</strain>
    </source>
</reference>
<dbReference type="EMBL" id="BAABIS010000001">
    <property type="protein sequence ID" value="GAA4836935.1"/>
    <property type="molecule type" value="Genomic_DNA"/>
</dbReference>
<dbReference type="PROSITE" id="PS50231">
    <property type="entry name" value="RICIN_B_LECTIN"/>
    <property type="match status" value="2"/>
</dbReference>
<dbReference type="CDD" id="cd00161">
    <property type="entry name" value="beta-trefoil_Ricin-like"/>
    <property type="match status" value="2"/>
</dbReference>
<dbReference type="SUPFAM" id="SSF50370">
    <property type="entry name" value="Ricin B-like lectins"/>
    <property type="match status" value="2"/>
</dbReference>
<comment type="caution">
    <text evidence="3">The sequence shown here is derived from an EMBL/GenBank/DDBJ whole genome shotgun (WGS) entry which is preliminary data.</text>
</comment>
<dbReference type="SUPFAM" id="SSF51011">
    <property type="entry name" value="Glycosyl hydrolase domain"/>
    <property type="match status" value="1"/>
</dbReference>
<organism evidence="3 4">
    <name type="scientific">Kitasatospora terrestris</name>
    <dbReference type="NCBI Taxonomy" id="258051"/>
    <lineage>
        <taxon>Bacteria</taxon>
        <taxon>Bacillati</taxon>
        <taxon>Actinomycetota</taxon>
        <taxon>Actinomycetes</taxon>
        <taxon>Kitasatosporales</taxon>
        <taxon>Streptomycetaceae</taxon>
        <taxon>Kitasatospora</taxon>
    </lineage>
</organism>
<evidence type="ECO:0000313" key="4">
    <source>
        <dbReference type="Proteomes" id="UP001501752"/>
    </source>
</evidence>
<dbReference type="InterPro" id="IPR013780">
    <property type="entry name" value="Glyco_hydro_b"/>
</dbReference>
<sequence length="802" mass="83250">MPRGTRTTGLGLAVAAALAAGGIAVPPAAAAEAAAHVTVRLDPGYQQQPFQGFGTALAWFANVTGGWPDSVRNQLADDLYGSGGLGFTVARYNIGGGDSPETTPYMRAGAAIPGWWNRPAAVSPPNLEPPNWWDPADPAHWNPQADANQRWWLTAAKARGADTFEAFSNSAPYFMTNSGLVSGATDASQDNLRSDQYDRFAAYLAGSLQRVQAATGVTFGSLSPINEPNTWYWHAGGPQEGSHWAPDSQAHMLTSTRTALTAAGLSTPVAGMDETDPVQFRGDWSSYSTAARAAVGRLNTHTYSPGGRGGARDIARGAGKSLWMSEVDLGGSGPQDFTDMSPALDFSRRITGDLRELEPSAWVMWQAVEDYENMTPAHENSNWGLIQVDLTPADPAAEPIRKNKKYWAMANYSRFIRPGARVIATDSADTVAALRPGGTGAVAVYTNTGGEARTVTLDLAGFSTVDTAVPVQQWTTDGGKNLQREGDLTATAAKTVTATVGPGSVTTFVLPGATGVSTTAATAPTGTVRQLIGDHSGLALSAGATNTAAPVQRTPNASDTAQQWTFTKLSGAWDGTALYRITNGRSGKALSVSSGVLGFASSGTSTSQQWMLSTTGDGHATLVNKASGLLLDVTGDSTGDGATVGVWQPTTGSNQSWAVRGAAADNWKTLKDRQSDKCAGPENASTGAGAPIAQYACAATASLQWSLRYSGPGQVNVIARATGQCLDVSGASTADGAELVQYPCNGNSNEQWSVRDTGSGYATLLARHSGKCLDVAAGSTADGARLVQNPCTGAPGQQFLIG</sequence>
<dbReference type="InterPro" id="IPR000772">
    <property type="entry name" value="Ricin_B_lectin"/>
</dbReference>
<name>A0ABP9DCT1_9ACTN</name>
<evidence type="ECO:0000259" key="2">
    <source>
        <dbReference type="SMART" id="SM00458"/>
    </source>
</evidence>